<evidence type="ECO:0000256" key="1">
    <source>
        <dbReference type="ARBA" id="ARBA00023157"/>
    </source>
</evidence>
<dbReference type="InterPro" id="IPR001190">
    <property type="entry name" value="SRCR"/>
</dbReference>
<evidence type="ECO:0000313" key="5">
    <source>
        <dbReference type="Proteomes" id="UP000267606"/>
    </source>
</evidence>
<gene>
    <name evidence="4" type="ORF">OFLC_LOCUS12102</name>
</gene>
<evidence type="ECO:0000256" key="2">
    <source>
        <dbReference type="PROSITE-ProRule" id="PRU00196"/>
    </source>
</evidence>
<keyword evidence="1" id="KW-1015">Disulfide bond</keyword>
<dbReference type="AlphaFoldDB" id="A0A183HX89"/>
<evidence type="ECO:0000259" key="3">
    <source>
        <dbReference type="PROSITE" id="PS50287"/>
    </source>
</evidence>
<dbReference type="GO" id="GO:0016020">
    <property type="term" value="C:membrane"/>
    <property type="evidence" value="ECO:0007669"/>
    <property type="project" value="InterPro"/>
</dbReference>
<proteinExistence type="predicted"/>
<dbReference type="InterPro" id="IPR036772">
    <property type="entry name" value="SRCR-like_dom_sf"/>
</dbReference>
<organism evidence="6">
    <name type="scientific">Onchocerca flexuosa</name>
    <dbReference type="NCBI Taxonomy" id="387005"/>
    <lineage>
        <taxon>Eukaryota</taxon>
        <taxon>Metazoa</taxon>
        <taxon>Ecdysozoa</taxon>
        <taxon>Nematoda</taxon>
        <taxon>Chromadorea</taxon>
        <taxon>Rhabditida</taxon>
        <taxon>Spirurina</taxon>
        <taxon>Spiruromorpha</taxon>
        <taxon>Filarioidea</taxon>
        <taxon>Onchocercidae</taxon>
        <taxon>Onchocerca</taxon>
    </lineage>
</organism>
<dbReference type="STRING" id="387005.A0A183HX89"/>
<evidence type="ECO:0000313" key="6">
    <source>
        <dbReference type="WBParaSite" id="OFLC_0001210101-mRNA-1"/>
    </source>
</evidence>
<reference evidence="6" key="1">
    <citation type="submission" date="2016-06" db="UniProtKB">
        <authorList>
            <consortium name="WormBaseParasite"/>
        </authorList>
    </citation>
    <scope>IDENTIFICATION</scope>
</reference>
<comment type="caution">
    <text evidence="2">Lacks conserved residue(s) required for the propagation of feature annotation.</text>
</comment>
<keyword evidence="5" id="KW-1185">Reference proteome</keyword>
<dbReference type="Proteomes" id="UP000267606">
    <property type="component" value="Unassembled WGS sequence"/>
</dbReference>
<reference evidence="4 5" key="2">
    <citation type="submission" date="2018-11" db="EMBL/GenBank/DDBJ databases">
        <authorList>
            <consortium name="Pathogen Informatics"/>
        </authorList>
    </citation>
    <scope>NUCLEOTIDE SEQUENCE [LARGE SCALE GENOMIC DNA]</scope>
</reference>
<dbReference type="WBParaSite" id="OFLC_0001210101-mRNA-1">
    <property type="protein sequence ID" value="OFLC_0001210101-mRNA-1"/>
    <property type="gene ID" value="OFLC_0001210101"/>
</dbReference>
<sequence>MNIQGNEFAHIQLLPYQQITNYDPEMPQFRLIDGPSVRQGRLQIKFRDRWRSVCTKLTKLAKFKTFLFFPF</sequence>
<dbReference type="EMBL" id="UZAJ01018346">
    <property type="protein sequence ID" value="VDO81933.1"/>
    <property type="molecule type" value="Genomic_DNA"/>
</dbReference>
<protein>
    <submittedName>
        <fullName evidence="6">SRCR domain-containing protein</fullName>
    </submittedName>
</protein>
<dbReference type="Gene3D" id="3.10.250.10">
    <property type="entry name" value="SRCR-like domain"/>
    <property type="match status" value="1"/>
</dbReference>
<evidence type="ECO:0000313" key="4">
    <source>
        <dbReference type="EMBL" id="VDO81933.1"/>
    </source>
</evidence>
<feature type="domain" description="SRCR" evidence="3">
    <location>
        <begin position="29"/>
        <end position="54"/>
    </location>
</feature>
<dbReference type="PROSITE" id="PS50287">
    <property type="entry name" value="SRCR_2"/>
    <property type="match status" value="1"/>
</dbReference>
<accession>A0A183HX89</accession>
<name>A0A183HX89_9BILA</name>
<dbReference type="SUPFAM" id="SSF56487">
    <property type="entry name" value="SRCR-like"/>
    <property type="match status" value="1"/>
</dbReference>